<organism evidence="2 3">
    <name type="scientific">Phyllosticta capitalensis</name>
    <dbReference type="NCBI Taxonomy" id="121624"/>
    <lineage>
        <taxon>Eukaryota</taxon>
        <taxon>Fungi</taxon>
        <taxon>Dikarya</taxon>
        <taxon>Ascomycota</taxon>
        <taxon>Pezizomycotina</taxon>
        <taxon>Dothideomycetes</taxon>
        <taxon>Dothideomycetes incertae sedis</taxon>
        <taxon>Botryosphaeriales</taxon>
        <taxon>Phyllostictaceae</taxon>
        <taxon>Phyllosticta</taxon>
    </lineage>
</organism>
<keyword evidence="3" id="KW-1185">Reference proteome</keyword>
<reference evidence="2 3" key="1">
    <citation type="submission" date="2024-04" db="EMBL/GenBank/DDBJ databases">
        <title>Phyllosticta paracitricarpa is synonymous to the EU quarantine fungus P. citricarpa based on phylogenomic analyses.</title>
        <authorList>
            <consortium name="Lawrence Berkeley National Laboratory"/>
            <person name="Van Ingen-Buijs V.A."/>
            <person name="Van Westerhoven A.C."/>
            <person name="Haridas S."/>
            <person name="Skiadas P."/>
            <person name="Martin F."/>
            <person name="Groenewald J.Z."/>
            <person name="Crous P.W."/>
            <person name="Seidl M.F."/>
        </authorList>
    </citation>
    <scope>NUCLEOTIDE SEQUENCE [LARGE SCALE GENOMIC DNA]</scope>
    <source>
        <strain evidence="2 3">CBS 123374</strain>
    </source>
</reference>
<comment type="caution">
    <text evidence="2">The sequence shown here is derived from an EMBL/GenBank/DDBJ whole genome shotgun (WGS) entry which is preliminary data.</text>
</comment>
<feature type="region of interest" description="Disordered" evidence="1">
    <location>
        <begin position="156"/>
        <end position="184"/>
    </location>
</feature>
<dbReference type="EMBL" id="JBBWRZ010000009">
    <property type="protein sequence ID" value="KAK8229148.1"/>
    <property type="molecule type" value="Genomic_DNA"/>
</dbReference>
<sequence length="184" mass="19807">MPMLHPLPRSYLTASLSHRKPRCGFIPRNTPTSSSSPSVLMSLFPMAPAAGLIARLSRKAATRRPPWPPLSSVSSPVLISSLLTACSAPASSFDCGIPYPSPLHPCRHRTMSSGWSALPCPPVHVPAWHHPSVHTILPSDEVVRLRPANIRDASFSAGWPLAEPNPPRTRRDDDAAADGDARHG</sequence>
<feature type="compositionally biased region" description="Basic and acidic residues" evidence="1">
    <location>
        <begin position="169"/>
        <end position="184"/>
    </location>
</feature>
<evidence type="ECO:0000313" key="2">
    <source>
        <dbReference type="EMBL" id="KAK8229148.1"/>
    </source>
</evidence>
<accession>A0ABR1YGH8</accession>
<proteinExistence type="predicted"/>
<gene>
    <name evidence="2" type="ORF">HDK90DRAFT_348704</name>
</gene>
<name>A0ABR1YGH8_9PEZI</name>
<dbReference type="Proteomes" id="UP001492380">
    <property type="component" value="Unassembled WGS sequence"/>
</dbReference>
<evidence type="ECO:0000256" key="1">
    <source>
        <dbReference type="SAM" id="MobiDB-lite"/>
    </source>
</evidence>
<evidence type="ECO:0000313" key="3">
    <source>
        <dbReference type="Proteomes" id="UP001492380"/>
    </source>
</evidence>
<protein>
    <submittedName>
        <fullName evidence="2">Uncharacterized protein</fullName>
    </submittedName>
</protein>